<evidence type="ECO:0000256" key="6">
    <source>
        <dbReference type="SAM" id="SignalP"/>
    </source>
</evidence>
<dbReference type="Pfam" id="PF13855">
    <property type="entry name" value="LRR_8"/>
    <property type="match status" value="4"/>
</dbReference>
<feature type="compositionally biased region" description="Polar residues" evidence="5">
    <location>
        <begin position="499"/>
        <end position="515"/>
    </location>
</feature>
<keyword evidence="2 6" id="KW-0732">Signal</keyword>
<evidence type="ECO:0000313" key="7">
    <source>
        <dbReference type="Proteomes" id="UP000887565"/>
    </source>
</evidence>
<feature type="region of interest" description="Disordered" evidence="5">
    <location>
        <begin position="738"/>
        <end position="763"/>
    </location>
</feature>
<organism evidence="7 8">
    <name type="scientific">Romanomermis culicivorax</name>
    <name type="common">Nematode worm</name>
    <dbReference type="NCBI Taxonomy" id="13658"/>
    <lineage>
        <taxon>Eukaryota</taxon>
        <taxon>Metazoa</taxon>
        <taxon>Ecdysozoa</taxon>
        <taxon>Nematoda</taxon>
        <taxon>Enoplea</taxon>
        <taxon>Dorylaimia</taxon>
        <taxon>Mermithida</taxon>
        <taxon>Mermithoidea</taxon>
        <taxon>Mermithidae</taxon>
        <taxon>Romanomermis</taxon>
    </lineage>
</organism>
<feature type="compositionally biased region" description="Basic and acidic residues" evidence="5">
    <location>
        <begin position="596"/>
        <end position="605"/>
    </location>
</feature>
<feature type="region of interest" description="Disordered" evidence="5">
    <location>
        <begin position="499"/>
        <end position="525"/>
    </location>
</feature>
<dbReference type="SMART" id="SM00369">
    <property type="entry name" value="LRR_TYP"/>
    <property type="match status" value="12"/>
</dbReference>
<proteinExistence type="predicted"/>
<evidence type="ECO:0000256" key="1">
    <source>
        <dbReference type="ARBA" id="ARBA00022614"/>
    </source>
</evidence>
<name>A0A915K5R2_ROMCU</name>
<evidence type="ECO:0000256" key="2">
    <source>
        <dbReference type="ARBA" id="ARBA00022729"/>
    </source>
</evidence>
<feature type="compositionally biased region" description="Polar residues" evidence="5">
    <location>
        <begin position="830"/>
        <end position="841"/>
    </location>
</feature>
<keyword evidence="4" id="KW-0325">Glycoprotein</keyword>
<dbReference type="PANTHER" id="PTHR45842:SF12">
    <property type="entry name" value="KEKKON 5, ISOFORM A"/>
    <property type="match status" value="1"/>
</dbReference>
<feature type="compositionally biased region" description="Polar residues" evidence="5">
    <location>
        <begin position="619"/>
        <end position="629"/>
    </location>
</feature>
<sequence length="894" mass="100528">MIVVLRWICTLTFLIKNIGAFCPTFLNDGKLCTCYNYLDGAVIKCKGPKSIELIEKLKALPVRPEIRELAIERAAITEVGDGAFRNLRIKTLVLNDNHIKVIHPNAFRGLESSLVSLSIAHNKLTEIPTDALTGLNALNVLNLQCNNIGNIYQPVFRNVSRLIELNLACNQICKISGPAFDSVKDTLQSLILDQNCLKEIPAEALRNFKQLLALHLQYNEIMSIDKLQLMNMLSLLLIRLSGNKIKMIDRYGFNNVPNLRYLFLNENELTSIEPNTLQQFKYLEIIDLSHNNIGEITSNAFQGLEHLMQLNLESNAIKDIAPSAFAHTPLLLLLLGHNCLTSINQQMFQGIPFLKQLSLTNNNVKIVQPYAFAGLPTLNVLDLSKNKLQILEPTTVTASPQVTILAQENPMVCGQHGYHIIQNNQPIYLTNESNTICKSDHAVKDDMCPTRNEQRQAPPCCQASPTLPSLSAPSSTTQKPSALLRFTPTTTKLENDVTKNNTEGIEPTTATTATAKSDEESTDQNKDILIESIPISTKITPSLNMERFWRFTAIPRSPIKQKRLTTTQSTMVEEQEEGGDETTTKNQTAENDQDKDETNKVEEATLRPITEQLPEPATSEVQSQVNRKSQLGLPQEPPKISQAKSIVPPNLPRLVRPQLQAPEEPPLAFGPPMLPQDGPPAFNSPSPQPPRQFFSQNQNQFVQQKIKPTFQQNLQNQNFQQNFQNQNFQQQLRPELNQNFPQQPKSDRGQNFQQQQQGSDQQFVQTRLDRQQFLQRTPSQLSQFDQHQAVNQFTAATPTQSFALQPQLNLPQVIRNPQQQFFAPPPPGQNSRTVPQVQQATTAPEALVVAQGPTLEQQTARSAEQSRAAANNFQQPRFNRFNPQQFQSRRFQQP</sequence>
<dbReference type="InterPro" id="IPR032675">
    <property type="entry name" value="LRR_dom_sf"/>
</dbReference>
<feature type="compositionally biased region" description="Low complexity" evidence="5">
    <location>
        <begin position="679"/>
        <end position="694"/>
    </location>
</feature>
<feature type="signal peptide" evidence="6">
    <location>
        <begin position="1"/>
        <end position="20"/>
    </location>
</feature>
<dbReference type="GO" id="GO:0016020">
    <property type="term" value="C:membrane"/>
    <property type="evidence" value="ECO:0007669"/>
    <property type="project" value="UniProtKB-SubCell"/>
</dbReference>
<dbReference type="Proteomes" id="UP000887565">
    <property type="component" value="Unplaced"/>
</dbReference>
<feature type="chain" id="PRO_5038092895" evidence="6">
    <location>
        <begin position="21"/>
        <end position="894"/>
    </location>
</feature>
<feature type="region of interest" description="Disordered" evidence="5">
    <location>
        <begin position="818"/>
        <end position="841"/>
    </location>
</feature>
<dbReference type="SUPFAM" id="SSF52058">
    <property type="entry name" value="L domain-like"/>
    <property type="match status" value="1"/>
</dbReference>
<keyword evidence="3" id="KW-0677">Repeat</keyword>
<feature type="compositionally biased region" description="Pro residues" evidence="5">
    <location>
        <begin position="663"/>
        <end position="678"/>
    </location>
</feature>
<feature type="region of interest" description="Disordered" evidence="5">
    <location>
        <begin position="560"/>
        <end position="694"/>
    </location>
</feature>
<evidence type="ECO:0000256" key="4">
    <source>
        <dbReference type="ARBA" id="ARBA00023180"/>
    </source>
</evidence>
<keyword evidence="7" id="KW-1185">Reference proteome</keyword>
<feature type="compositionally biased region" description="Basic and acidic residues" evidence="5">
    <location>
        <begin position="516"/>
        <end position="525"/>
    </location>
</feature>
<evidence type="ECO:0000256" key="5">
    <source>
        <dbReference type="SAM" id="MobiDB-lite"/>
    </source>
</evidence>
<feature type="region of interest" description="Disordered" evidence="5">
    <location>
        <begin position="855"/>
        <end position="894"/>
    </location>
</feature>
<dbReference type="AlphaFoldDB" id="A0A915K5R2"/>
<keyword evidence="1" id="KW-0433">Leucine-rich repeat</keyword>
<protein>
    <submittedName>
        <fullName evidence="8">Leucine-rich repeat-containing protein let-4</fullName>
    </submittedName>
</protein>
<dbReference type="PANTHER" id="PTHR45842">
    <property type="entry name" value="SYNAPTIC ADHESION-LIKE MOLECULE SALM"/>
    <property type="match status" value="1"/>
</dbReference>
<dbReference type="OMA" id="IPPTLMT"/>
<evidence type="ECO:0000313" key="8">
    <source>
        <dbReference type="WBParaSite" id="nRc.2.0.1.t33678-RA"/>
    </source>
</evidence>
<feature type="compositionally biased region" description="Polar residues" evidence="5">
    <location>
        <begin position="855"/>
        <end position="869"/>
    </location>
</feature>
<dbReference type="Gene3D" id="3.80.10.10">
    <property type="entry name" value="Ribonuclease Inhibitor"/>
    <property type="match status" value="3"/>
</dbReference>
<feature type="compositionally biased region" description="Low complexity" evidence="5">
    <location>
        <begin position="871"/>
        <end position="894"/>
    </location>
</feature>
<feature type="compositionally biased region" description="Low complexity" evidence="5">
    <location>
        <begin position="749"/>
        <end position="763"/>
    </location>
</feature>
<dbReference type="WBParaSite" id="nRc.2.0.1.t33678-RA">
    <property type="protein sequence ID" value="nRc.2.0.1.t33678-RA"/>
    <property type="gene ID" value="nRc.2.0.1.g33678"/>
</dbReference>
<dbReference type="PROSITE" id="PS51450">
    <property type="entry name" value="LRR"/>
    <property type="match status" value="2"/>
</dbReference>
<reference evidence="8" key="1">
    <citation type="submission" date="2022-11" db="UniProtKB">
        <authorList>
            <consortium name="WormBaseParasite"/>
        </authorList>
    </citation>
    <scope>IDENTIFICATION</scope>
</reference>
<evidence type="ECO:0000256" key="3">
    <source>
        <dbReference type="ARBA" id="ARBA00022737"/>
    </source>
</evidence>
<accession>A0A915K5R2</accession>
<dbReference type="InterPro" id="IPR001611">
    <property type="entry name" value="Leu-rich_rpt"/>
</dbReference>
<dbReference type="InterPro" id="IPR003591">
    <property type="entry name" value="Leu-rich_rpt_typical-subtyp"/>
</dbReference>
<dbReference type="InterPro" id="IPR050467">
    <property type="entry name" value="LRFN"/>
</dbReference>